<gene>
    <name evidence="3" type="ORF">NK118_03035</name>
</gene>
<dbReference type="Gene3D" id="3.30.1370.160">
    <property type="match status" value="1"/>
</dbReference>
<dbReference type="SUPFAM" id="SSF55174">
    <property type="entry name" value="Alpha-L RNA-binding motif"/>
    <property type="match status" value="1"/>
</dbReference>
<dbReference type="InterPro" id="IPR012677">
    <property type="entry name" value="Nucleotide-bd_a/b_plait_sf"/>
</dbReference>
<protein>
    <submittedName>
        <fullName evidence="3">YlmH/Sll1252 family protein</fullName>
    </submittedName>
</protein>
<proteinExistence type="predicted"/>
<sequence>MTKEEQLLQNRLIELSEWAYSRNIAVYSDFLGLNEQNILHSTPKGLFASSYTLIGGYDNPERQMARFSPDALYYEEISPPLQVLAITPVNKRFAEDLSHRDYLGSLMNLGVVREKFGDIVITETVTYIFVTREIAAFICEKLSKVRHTSVKCQVLDTADIHYEPRTQEISGSVKSVRLDAVLATAFPLSRSKLTPLIEGGLVYVNGKLITSNGYSLKDGDIISVRGHGRLKYLGSQGTSKKGKQIIQVLKYI</sequence>
<dbReference type="Pfam" id="PF01479">
    <property type="entry name" value="S4"/>
    <property type="match status" value="1"/>
</dbReference>
<evidence type="ECO:0000256" key="1">
    <source>
        <dbReference type="PROSITE-ProRule" id="PRU00182"/>
    </source>
</evidence>
<dbReference type="CDD" id="cd00165">
    <property type="entry name" value="S4"/>
    <property type="match status" value="1"/>
</dbReference>
<evidence type="ECO:0000313" key="3">
    <source>
        <dbReference type="EMBL" id="MCP1109220.1"/>
    </source>
</evidence>
<keyword evidence="4" id="KW-1185">Reference proteome</keyword>
<keyword evidence="1" id="KW-0694">RNA-binding</keyword>
<dbReference type="InterPro" id="IPR002942">
    <property type="entry name" value="S4_RNA-bd"/>
</dbReference>
<comment type="caution">
    <text evidence="3">The sequence shown here is derived from an EMBL/GenBank/DDBJ whole genome shotgun (WGS) entry which is preliminary data.</text>
</comment>
<dbReference type="Gene3D" id="3.30.70.330">
    <property type="match status" value="1"/>
</dbReference>
<dbReference type="InterPro" id="IPR040591">
    <property type="entry name" value="RqcP2_RBD"/>
</dbReference>
<evidence type="ECO:0000259" key="2">
    <source>
        <dbReference type="SMART" id="SM00363"/>
    </source>
</evidence>
<evidence type="ECO:0000313" key="4">
    <source>
        <dbReference type="Proteomes" id="UP001523565"/>
    </source>
</evidence>
<reference evidence="3 4" key="1">
    <citation type="journal article" date="2022" name="Genome Biol. Evol.">
        <title>Host diet, physiology and behaviors set the stage for Lachnospiraceae cladogenesis.</title>
        <authorList>
            <person name="Vera-Ponce De Leon A."/>
            <person name="Schneider M."/>
            <person name="Jahnes B.C."/>
            <person name="Sadowski V."/>
            <person name="Camuy-Velez L.A."/>
            <person name="Duan J."/>
            <person name="Sabree Z.L."/>
        </authorList>
    </citation>
    <scope>NUCLEOTIDE SEQUENCE [LARGE SCALE GENOMIC DNA]</scope>
    <source>
        <strain evidence="3 4">PAL227</strain>
    </source>
</reference>
<dbReference type="SMART" id="SM00363">
    <property type="entry name" value="S4"/>
    <property type="match status" value="1"/>
</dbReference>
<dbReference type="PROSITE" id="PS50889">
    <property type="entry name" value="S4"/>
    <property type="match status" value="1"/>
</dbReference>
<name>A0ABT1EEU2_9FIRM</name>
<dbReference type="Proteomes" id="UP001523565">
    <property type="component" value="Unassembled WGS sequence"/>
</dbReference>
<organism evidence="3 4">
    <name type="scientific">Ohessyouella blattaphilus</name>
    <dbReference type="NCBI Taxonomy" id="2949333"/>
    <lineage>
        <taxon>Bacteria</taxon>
        <taxon>Bacillati</taxon>
        <taxon>Bacillota</taxon>
        <taxon>Clostridia</taxon>
        <taxon>Lachnospirales</taxon>
        <taxon>Lachnospiraceae</taxon>
        <taxon>Ohessyouella</taxon>
    </lineage>
</organism>
<dbReference type="EMBL" id="JAMZFV010000002">
    <property type="protein sequence ID" value="MCP1109220.1"/>
    <property type="molecule type" value="Genomic_DNA"/>
</dbReference>
<accession>A0ABT1EEU2</accession>
<feature type="domain" description="RNA-binding S4" evidence="2">
    <location>
        <begin position="176"/>
        <end position="238"/>
    </location>
</feature>
<dbReference type="Gene3D" id="3.10.290.10">
    <property type="entry name" value="RNA-binding S4 domain"/>
    <property type="match status" value="1"/>
</dbReference>
<dbReference type="InterPro" id="IPR036986">
    <property type="entry name" value="S4_RNA-bd_sf"/>
</dbReference>
<dbReference type="Pfam" id="PF17774">
    <property type="entry name" value="YlmH_RBD"/>
    <property type="match status" value="1"/>
</dbReference>